<dbReference type="OrthoDB" id="8942040at2"/>
<dbReference type="AlphaFoldDB" id="A0A5E5AMA5"/>
<accession>A0A5E5AMA5</accession>
<dbReference type="EMBL" id="CABPSQ010000015">
    <property type="protein sequence ID" value="VVE74911.1"/>
    <property type="molecule type" value="Genomic_DNA"/>
</dbReference>
<dbReference type="RefSeq" id="WP_150627521.1">
    <property type="nucleotide sequence ID" value="NZ_CABPSQ010000015.1"/>
</dbReference>
<sequence length="198" mass="20985">MRLPFALAAIDWIAPRDVRGKRAALDLGGRDGWTCPVAGGYCVATSVALPAWVSTSTQPLSTALCADVDCADALSRAATPASTGSVDAKPSRWLVRITLVLAGQPEFRNDSLCIDNDTLWWIHRFDADTPTAQVEAQLRRQMLACEMLSSQGVCTSDTPTAYPASPASHGARISPDRAGNTASAAVGGARRFPSLWRG</sequence>
<dbReference type="Proteomes" id="UP000414136">
    <property type="component" value="Unassembled WGS sequence"/>
</dbReference>
<evidence type="ECO:0000313" key="3">
    <source>
        <dbReference type="Proteomes" id="UP000414136"/>
    </source>
</evidence>
<name>A0A5E5AMA5_9BURK</name>
<evidence type="ECO:0000313" key="2">
    <source>
        <dbReference type="EMBL" id="VVE74911.1"/>
    </source>
</evidence>
<feature type="region of interest" description="Disordered" evidence="1">
    <location>
        <begin position="161"/>
        <end position="184"/>
    </location>
</feature>
<evidence type="ECO:0000256" key="1">
    <source>
        <dbReference type="SAM" id="MobiDB-lite"/>
    </source>
</evidence>
<protein>
    <submittedName>
        <fullName evidence="2">Uncharacterized protein</fullName>
    </submittedName>
</protein>
<keyword evidence="3" id="KW-1185">Reference proteome</keyword>
<proteinExistence type="predicted"/>
<reference evidence="2 3" key="1">
    <citation type="submission" date="2019-08" db="EMBL/GenBank/DDBJ databases">
        <authorList>
            <person name="Peeters C."/>
        </authorList>
    </citation>
    <scope>NUCLEOTIDE SEQUENCE [LARGE SCALE GENOMIC DNA]</scope>
    <source>
        <strain evidence="2 3">LMG 31118</strain>
    </source>
</reference>
<gene>
    <name evidence="2" type="ORF">PCA31118_04863</name>
</gene>
<organism evidence="2 3">
    <name type="scientific">Pandoraea captiosa</name>
    <dbReference type="NCBI Taxonomy" id="2508302"/>
    <lineage>
        <taxon>Bacteria</taxon>
        <taxon>Pseudomonadati</taxon>
        <taxon>Pseudomonadota</taxon>
        <taxon>Betaproteobacteria</taxon>
        <taxon>Burkholderiales</taxon>
        <taxon>Burkholderiaceae</taxon>
        <taxon>Pandoraea</taxon>
    </lineage>
</organism>